<sequence>MKLSVLMLSTDTRYDTHCVRMEEELFRQRDLMLDADEVEILVLTDAKGMTVGRKRQSLVSIAQGEYVMFVDDDDRIEPDMLESVLDGIIESHADVVCYRASVSLNGGKPKVCRYSKDFRSDRNTATEYLRLPNHLMAVKRELAMQAGFPDKSFGEDSDYARNLLPLLETEHQIPRVLYHYDFSDETSETAAKAPYLADVVILSNGKTEQQQAMTQKAIDTCIDQARPDRVNVIVMEGQPDIEYERATTVLQLPAFNYNREANRGIRMGGAPWVMVANNDLLFGAGWLRRLLAANHPVVSPKCPRDPRQRMIRRNTRGDQVGRHFSGWAFLSERAIWEKVGGWDECVSFWASDNCVVAQLKEIGVQPMLVPLAQVTHLGSQTLQHASDKDDLMWAQIRIFNEKYGEHIFEDNPRYKAWRVAHVDE</sequence>
<accession>A0ABP8JJC8</accession>
<evidence type="ECO:0000259" key="1">
    <source>
        <dbReference type="Pfam" id="PF00535"/>
    </source>
</evidence>
<dbReference type="RefSeq" id="WP_344994836.1">
    <property type="nucleotide sequence ID" value="NZ_BAABFR010000026.1"/>
</dbReference>
<gene>
    <name evidence="2" type="ORF">GCM10023147_20940</name>
</gene>
<reference evidence="3" key="1">
    <citation type="journal article" date="2019" name="Int. J. Syst. Evol. Microbiol.">
        <title>The Global Catalogue of Microorganisms (GCM) 10K type strain sequencing project: providing services to taxonomists for standard genome sequencing and annotation.</title>
        <authorList>
            <consortium name="The Broad Institute Genomics Platform"/>
            <consortium name="The Broad Institute Genome Sequencing Center for Infectious Disease"/>
            <person name="Wu L."/>
            <person name="Ma J."/>
        </authorList>
    </citation>
    <scope>NUCLEOTIDE SEQUENCE [LARGE SCALE GENOMIC DNA]</scope>
    <source>
        <strain evidence="3">JCM 17688</strain>
    </source>
</reference>
<feature type="domain" description="Glycosyltransferase 2-like" evidence="1">
    <location>
        <begin position="41"/>
        <end position="106"/>
    </location>
</feature>
<dbReference type="InterPro" id="IPR050834">
    <property type="entry name" value="Glycosyltransf_2"/>
</dbReference>
<proteinExistence type="predicted"/>
<dbReference type="EMBL" id="BAABFR010000026">
    <property type="protein sequence ID" value="GAA4391737.1"/>
    <property type="molecule type" value="Genomic_DNA"/>
</dbReference>
<dbReference type="SUPFAM" id="SSF53448">
    <property type="entry name" value="Nucleotide-diphospho-sugar transferases"/>
    <property type="match status" value="2"/>
</dbReference>
<dbReference type="Proteomes" id="UP001500635">
    <property type="component" value="Unassembled WGS sequence"/>
</dbReference>
<dbReference type="PANTHER" id="PTHR43685">
    <property type="entry name" value="GLYCOSYLTRANSFERASE"/>
    <property type="match status" value="1"/>
</dbReference>
<dbReference type="InterPro" id="IPR001173">
    <property type="entry name" value="Glyco_trans_2-like"/>
</dbReference>
<dbReference type="PANTHER" id="PTHR43685:SF2">
    <property type="entry name" value="GLYCOSYLTRANSFERASE 2-LIKE DOMAIN-CONTAINING PROTEIN"/>
    <property type="match status" value="1"/>
</dbReference>
<name>A0ABP8JJC8_9ACTN</name>
<evidence type="ECO:0000313" key="2">
    <source>
        <dbReference type="EMBL" id="GAA4391737.1"/>
    </source>
</evidence>
<organism evidence="2 3">
    <name type="scientific">Tsukamurella soli</name>
    <dbReference type="NCBI Taxonomy" id="644556"/>
    <lineage>
        <taxon>Bacteria</taxon>
        <taxon>Bacillati</taxon>
        <taxon>Actinomycetota</taxon>
        <taxon>Actinomycetes</taxon>
        <taxon>Mycobacteriales</taxon>
        <taxon>Tsukamurellaceae</taxon>
        <taxon>Tsukamurella</taxon>
    </lineage>
</organism>
<dbReference type="InterPro" id="IPR029044">
    <property type="entry name" value="Nucleotide-diphossugar_trans"/>
</dbReference>
<protein>
    <recommendedName>
        <fullName evidence="1">Glycosyltransferase 2-like domain-containing protein</fullName>
    </recommendedName>
</protein>
<keyword evidence="3" id="KW-1185">Reference proteome</keyword>
<comment type="caution">
    <text evidence="2">The sequence shown here is derived from an EMBL/GenBank/DDBJ whole genome shotgun (WGS) entry which is preliminary data.</text>
</comment>
<evidence type="ECO:0000313" key="3">
    <source>
        <dbReference type="Proteomes" id="UP001500635"/>
    </source>
</evidence>
<dbReference type="Gene3D" id="3.90.550.10">
    <property type="entry name" value="Spore Coat Polysaccharide Biosynthesis Protein SpsA, Chain A"/>
    <property type="match status" value="2"/>
</dbReference>
<dbReference type="Pfam" id="PF00535">
    <property type="entry name" value="Glycos_transf_2"/>
    <property type="match status" value="1"/>
</dbReference>